<accession>A0A699IL57</accession>
<comment type="caution">
    <text evidence="2">The sequence shown here is derived from an EMBL/GenBank/DDBJ whole genome shotgun (WGS) entry which is preliminary data.</text>
</comment>
<sequence length="51" mass="5701">MPPKVMTQSVGRPVAKSLGWGTGVWVGRGGRVRRPKEGYDERVDDLYGQRN</sequence>
<proteinExistence type="predicted"/>
<evidence type="ECO:0000256" key="1">
    <source>
        <dbReference type="SAM" id="MobiDB-lite"/>
    </source>
</evidence>
<dbReference type="AlphaFoldDB" id="A0A699IL57"/>
<evidence type="ECO:0000313" key="2">
    <source>
        <dbReference type="EMBL" id="GEZ71801.1"/>
    </source>
</evidence>
<name>A0A699IL57_TANCI</name>
<feature type="region of interest" description="Disordered" evidence="1">
    <location>
        <begin position="29"/>
        <end position="51"/>
    </location>
</feature>
<reference evidence="2" key="1">
    <citation type="journal article" date="2019" name="Sci. Rep.">
        <title>Draft genome of Tanacetum cinerariifolium, the natural source of mosquito coil.</title>
        <authorList>
            <person name="Yamashiro T."/>
            <person name="Shiraishi A."/>
            <person name="Satake H."/>
            <person name="Nakayama K."/>
        </authorList>
    </citation>
    <scope>NUCLEOTIDE SEQUENCE</scope>
</reference>
<gene>
    <name evidence="2" type="ORF">Tci_543774</name>
</gene>
<feature type="compositionally biased region" description="Basic and acidic residues" evidence="1">
    <location>
        <begin position="35"/>
        <end position="51"/>
    </location>
</feature>
<dbReference type="EMBL" id="BKCJ010314187">
    <property type="protein sequence ID" value="GEZ71801.1"/>
    <property type="molecule type" value="Genomic_DNA"/>
</dbReference>
<protein>
    <submittedName>
        <fullName evidence="2">Uncharacterized protein</fullName>
    </submittedName>
</protein>
<organism evidence="2">
    <name type="scientific">Tanacetum cinerariifolium</name>
    <name type="common">Dalmatian daisy</name>
    <name type="synonym">Chrysanthemum cinerariifolium</name>
    <dbReference type="NCBI Taxonomy" id="118510"/>
    <lineage>
        <taxon>Eukaryota</taxon>
        <taxon>Viridiplantae</taxon>
        <taxon>Streptophyta</taxon>
        <taxon>Embryophyta</taxon>
        <taxon>Tracheophyta</taxon>
        <taxon>Spermatophyta</taxon>
        <taxon>Magnoliopsida</taxon>
        <taxon>eudicotyledons</taxon>
        <taxon>Gunneridae</taxon>
        <taxon>Pentapetalae</taxon>
        <taxon>asterids</taxon>
        <taxon>campanulids</taxon>
        <taxon>Asterales</taxon>
        <taxon>Asteraceae</taxon>
        <taxon>Asteroideae</taxon>
        <taxon>Anthemideae</taxon>
        <taxon>Anthemidinae</taxon>
        <taxon>Tanacetum</taxon>
    </lineage>
</organism>
<feature type="non-terminal residue" evidence="2">
    <location>
        <position position="51"/>
    </location>
</feature>